<dbReference type="EMBL" id="BK016114">
    <property type="protein sequence ID" value="DAF96183.1"/>
    <property type="molecule type" value="Genomic_DNA"/>
</dbReference>
<sequence length="60" mass="7277">MKFSIHSNIKYRNIAFTCNILQHSVRYKSKVFYIKLLAFLRISVVYIFLYMLCNNTFDFV</sequence>
<reference evidence="2" key="1">
    <citation type="journal article" date="2021" name="Proc. Natl. Acad. Sci. U.S.A.">
        <title>A Catalog of Tens of Thousands of Viruses from Human Metagenomes Reveals Hidden Associations with Chronic Diseases.</title>
        <authorList>
            <person name="Tisza M.J."/>
            <person name="Buck C.B."/>
        </authorList>
    </citation>
    <scope>NUCLEOTIDE SEQUENCE</scope>
    <source>
        <strain evidence="2">CtG4L18</strain>
    </source>
</reference>
<evidence type="ECO:0000256" key="1">
    <source>
        <dbReference type="SAM" id="Phobius"/>
    </source>
</evidence>
<keyword evidence="1" id="KW-0472">Membrane</keyword>
<name>A0A8S5UNY9_9CAUD</name>
<protein>
    <submittedName>
        <fullName evidence="2">Uncharacterized protein</fullName>
    </submittedName>
</protein>
<proteinExistence type="predicted"/>
<accession>A0A8S5UNY9</accession>
<organism evidence="2">
    <name type="scientific">Podoviridae sp. ctG4L18</name>
    <dbReference type="NCBI Taxonomy" id="2825234"/>
    <lineage>
        <taxon>Viruses</taxon>
        <taxon>Duplodnaviria</taxon>
        <taxon>Heunggongvirae</taxon>
        <taxon>Uroviricota</taxon>
        <taxon>Caudoviricetes</taxon>
    </lineage>
</organism>
<feature type="transmembrane region" description="Helical" evidence="1">
    <location>
        <begin position="32"/>
        <end position="52"/>
    </location>
</feature>
<keyword evidence="1" id="KW-0812">Transmembrane</keyword>
<keyword evidence="1" id="KW-1133">Transmembrane helix</keyword>
<evidence type="ECO:0000313" key="2">
    <source>
        <dbReference type="EMBL" id="DAF96183.1"/>
    </source>
</evidence>